<evidence type="ECO:0000256" key="4">
    <source>
        <dbReference type="ARBA" id="ARBA00022692"/>
    </source>
</evidence>
<keyword evidence="4 7" id="KW-0812">Transmembrane</keyword>
<evidence type="ECO:0000256" key="2">
    <source>
        <dbReference type="ARBA" id="ARBA00007863"/>
    </source>
</evidence>
<proteinExistence type="inferred from homology"/>
<keyword evidence="9" id="KW-1185">Reference proteome</keyword>
<keyword evidence="6 7" id="KW-0472">Membrane</keyword>
<dbReference type="Pfam" id="PF06027">
    <property type="entry name" value="SLC35F"/>
    <property type="match status" value="1"/>
</dbReference>
<dbReference type="OrthoDB" id="429955at2759"/>
<accession>A0A9P8YAR1</accession>
<feature type="transmembrane region" description="Helical" evidence="7">
    <location>
        <begin position="99"/>
        <end position="119"/>
    </location>
</feature>
<evidence type="ECO:0000313" key="8">
    <source>
        <dbReference type="EMBL" id="KAH7037201.1"/>
    </source>
</evidence>
<keyword evidence="3" id="KW-0813">Transport</keyword>
<dbReference type="PANTHER" id="PTHR14233:SF4">
    <property type="entry name" value="SOLUTE CARRIER FAMILY 35 MEMBER F2"/>
    <property type="match status" value="1"/>
</dbReference>
<keyword evidence="5 7" id="KW-1133">Transmembrane helix</keyword>
<dbReference type="Proteomes" id="UP000756346">
    <property type="component" value="Unassembled WGS sequence"/>
</dbReference>
<feature type="transmembrane region" description="Helical" evidence="7">
    <location>
        <begin position="306"/>
        <end position="325"/>
    </location>
</feature>
<dbReference type="GO" id="GO:0022857">
    <property type="term" value="F:transmembrane transporter activity"/>
    <property type="evidence" value="ECO:0007669"/>
    <property type="project" value="InterPro"/>
</dbReference>
<organism evidence="8 9">
    <name type="scientific">Microdochium trichocladiopsis</name>
    <dbReference type="NCBI Taxonomy" id="1682393"/>
    <lineage>
        <taxon>Eukaryota</taxon>
        <taxon>Fungi</taxon>
        <taxon>Dikarya</taxon>
        <taxon>Ascomycota</taxon>
        <taxon>Pezizomycotina</taxon>
        <taxon>Sordariomycetes</taxon>
        <taxon>Xylariomycetidae</taxon>
        <taxon>Xylariales</taxon>
        <taxon>Microdochiaceae</taxon>
        <taxon>Microdochium</taxon>
    </lineage>
</organism>
<comment type="similarity">
    <text evidence="2">Belongs to the SLC35F solute transporter family.</text>
</comment>
<dbReference type="InterPro" id="IPR052221">
    <property type="entry name" value="SLC35F_Transporter"/>
</dbReference>
<feature type="transmembrane region" description="Helical" evidence="7">
    <location>
        <begin position="30"/>
        <end position="55"/>
    </location>
</feature>
<dbReference type="PANTHER" id="PTHR14233">
    <property type="entry name" value="DUF914-RELATED"/>
    <property type="match status" value="1"/>
</dbReference>
<feature type="transmembrane region" description="Helical" evidence="7">
    <location>
        <begin position="152"/>
        <end position="170"/>
    </location>
</feature>
<evidence type="ECO:0000256" key="5">
    <source>
        <dbReference type="ARBA" id="ARBA00022989"/>
    </source>
</evidence>
<evidence type="ECO:0000313" key="9">
    <source>
        <dbReference type="Proteomes" id="UP000756346"/>
    </source>
</evidence>
<evidence type="ECO:0000256" key="1">
    <source>
        <dbReference type="ARBA" id="ARBA00004141"/>
    </source>
</evidence>
<feature type="transmembrane region" description="Helical" evidence="7">
    <location>
        <begin position="280"/>
        <end position="300"/>
    </location>
</feature>
<evidence type="ECO:0000256" key="7">
    <source>
        <dbReference type="SAM" id="Phobius"/>
    </source>
</evidence>
<gene>
    <name evidence="8" type="ORF">B0I36DRAFT_236224</name>
</gene>
<dbReference type="RefSeq" id="XP_046016322.1">
    <property type="nucleotide sequence ID" value="XM_046149452.1"/>
</dbReference>
<dbReference type="GO" id="GO:0016020">
    <property type="term" value="C:membrane"/>
    <property type="evidence" value="ECO:0007669"/>
    <property type="project" value="UniProtKB-SubCell"/>
</dbReference>
<protein>
    <submittedName>
        <fullName evidence="8">Solute carrier family 35 member SLC35F1/F2/F6</fullName>
    </submittedName>
</protein>
<feature type="transmembrane region" description="Helical" evidence="7">
    <location>
        <begin position="251"/>
        <end position="273"/>
    </location>
</feature>
<dbReference type="AlphaFoldDB" id="A0A9P8YAR1"/>
<dbReference type="InterPro" id="IPR009262">
    <property type="entry name" value="SLC35_F1/F2/F6"/>
</dbReference>
<name>A0A9P8YAR1_9PEZI</name>
<comment type="subcellular location">
    <subcellularLocation>
        <location evidence="1">Membrane</location>
        <topology evidence="1">Multi-pass membrane protein</topology>
    </subcellularLocation>
</comment>
<feature type="transmembrane region" description="Helical" evidence="7">
    <location>
        <begin position="125"/>
        <end position="145"/>
    </location>
</feature>
<dbReference type="GeneID" id="70178998"/>
<feature type="transmembrane region" description="Helical" evidence="7">
    <location>
        <begin position="190"/>
        <end position="206"/>
    </location>
</feature>
<reference evidence="8" key="1">
    <citation type="journal article" date="2021" name="Nat. Commun.">
        <title>Genetic determinants of endophytism in the Arabidopsis root mycobiome.</title>
        <authorList>
            <person name="Mesny F."/>
            <person name="Miyauchi S."/>
            <person name="Thiergart T."/>
            <person name="Pickel B."/>
            <person name="Atanasova L."/>
            <person name="Karlsson M."/>
            <person name="Huettel B."/>
            <person name="Barry K.W."/>
            <person name="Haridas S."/>
            <person name="Chen C."/>
            <person name="Bauer D."/>
            <person name="Andreopoulos W."/>
            <person name="Pangilinan J."/>
            <person name="LaButti K."/>
            <person name="Riley R."/>
            <person name="Lipzen A."/>
            <person name="Clum A."/>
            <person name="Drula E."/>
            <person name="Henrissat B."/>
            <person name="Kohler A."/>
            <person name="Grigoriev I.V."/>
            <person name="Martin F.M."/>
            <person name="Hacquard S."/>
        </authorList>
    </citation>
    <scope>NUCLEOTIDE SEQUENCE</scope>
    <source>
        <strain evidence="8">MPI-CAGE-CH-0230</strain>
    </source>
</reference>
<feature type="transmembrane region" description="Helical" evidence="7">
    <location>
        <begin position="218"/>
        <end position="236"/>
    </location>
</feature>
<feature type="transmembrane region" description="Helical" evidence="7">
    <location>
        <begin position="67"/>
        <end position="87"/>
    </location>
</feature>
<evidence type="ECO:0000256" key="3">
    <source>
        <dbReference type="ARBA" id="ARBA00022448"/>
    </source>
</evidence>
<evidence type="ECO:0000256" key="6">
    <source>
        <dbReference type="ARBA" id="ARBA00023136"/>
    </source>
</evidence>
<dbReference type="EMBL" id="JAGTJQ010000002">
    <property type="protein sequence ID" value="KAH7037201.1"/>
    <property type="molecule type" value="Genomic_DNA"/>
</dbReference>
<sequence>MATQEAVDLGLQRLEGAKTRWYSYFLTKEFWLALLIGQVLALCITGTNTFSSLLVANNVSIPAFQTIFNYILLTIVYLSYTLYKYGLRKWLRVFWRDGWKYFILSFLDVEGNYFTVLAYRDTNQLSAQLINFWAIVVVVIVSFIFLRVRYKLFQCVGILLCCGGMGILLASDYLKGINNYEGANMLRGDLFALLGATLYGLTNTFEEWAVSKRPVYEVLSFLGFFGMFINGVQAAIFDRESFQQAEWSPAIAGYLAGFTLILALFYSVVPLLLRIASAAFLNISLLTGNFWGTIIGVYVFNLSIHFLYPIAFVLIIIGLTIYFLAGSLLGESKKPWLGEHQERGVAGVGTAKWKALRVAKKQHGVVTSAAADAEV</sequence>
<comment type="caution">
    <text evidence="8">The sequence shown here is derived from an EMBL/GenBank/DDBJ whole genome shotgun (WGS) entry which is preliminary data.</text>
</comment>